<accession>A0A7W3N1Z5</accession>
<name>A0A7W3N1Z5_9ACTN</name>
<feature type="compositionally biased region" description="Polar residues" evidence="2">
    <location>
        <begin position="1"/>
        <end position="10"/>
    </location>
</feature>
<dbReference type="Pfam" id="PF23359">
    <property type="entry name" value="Lsr2_DNA-bd"/>
    <property type="match status" value="1"/>
</dbReference>
<keyword evidence="5" id="KW-1185">Reference proteome</keyword>
<dbReference type="GO" id="GO:0003677">
    <property type="term" value="F:DNA binding"/>
    <property type="evidence" value="ECO:0007669"/>
    <property type="project" value="UniProtKB-KW"/>
</dbReference>
<comment type="caution">
    <text evidence="4">The sequence shown here is derived from an EMBL/GenBank/DDBJ whole genome shotgun (WGS) entry which is preliminary data.</text>
</comment>
<feature type="region of interest" description="Disordered" evidence="2">
    <location>
        <begin position="66"/>
        <end position="118"/>
    </location>
</feature>
<evidence type="ECO:0000256" key="2">
    <source>
        <dbReference type="SAM" id="MobiDB-lite"/>
    </source>
</evidence>
<evidence type="ECO:0000256" key="1">
    <source>
        <dbReference type="ARBA" id="ARBA00023125"/>
    </source>
</evidence>
<sequence length="242" mass="26201">MTMNRTSEPAQTLEPAGDSLPASADLVKRLLADGCTVHQAAQQAAWPRDHILALVNGIPGWRYQPDTDTVYINPDPDPAPAPAPAPVPAAPAGSGGRSGRRSTAKPPRPPRTDATAPAVTAVDRMLTDAQQINDPAVRRTLERAWKALADLRDAVDHYKRRQAAEREVAELERRLAAARTRAKELAGRRPSRTPRTARPPQARPRDSEVRAWAKAHGIPVNDHGRVPGDLVRQYEAAHTAGS</sequence>
<feature type="region of interest" description="Disordered" evidence="2">
    <location>
        <begin position="1"/>
        <end position="20"/>
    </location>
</feature>
<organism evidence="4 5">
    <name type="scientific">Thermomonospora cellulosilytica</name>
    <dbReference type="NCBI Taxonomy" id="1411118"/>
    <lineage>
        <taxon>Bacteria</taxon>
        <taxon>Bacillati</taxon>
        <taxon>Actinomycetota</taxon>
        <taxon>Actinomycetes</taxon>
        <taxon>Streptosporangiales</taxon>
        <taxon>Thermomonosporaceae</taxon>
        <taxon>Thermomonospora</taxon>
    </lineage>
</organism>
<evidence type="ECO:0000313" key="5">
    <source>
        <dbReference type="Proteomes" id="UP000539313"/>
    </source>
</evidence>
<dbReference type="RefSeq" id="WP_182707040.1">
    <property type="nucleotide sequence ID" value="NZ_JACJII010000001.1"/>
</dbReference>
<dbReference type="InterPro" id="IPR036625">
    <property type="entry name" value="E3-bd_dom_sf"/>
</dbReference>
<feature type="compositionally biased region" description="Pro residues" evidence="2">
    <location>
        <begin position="75"/>
        <end position="89"/>
    </location>
</feature>
<feature type="region of interest" description="Disordered" evidence="2">
    <location>
        <begin position="181"/>
        <end position="208"/>
    </location>
</feature>
<gene>
    <name evidence="4" type="ORF">HNR21_004874</name>
</gene>
<dbReference type="EMBL" id="JACJII010000001">
    <property type="protein sequence ID" value="MBA9005992.1"/>
    <property type="molecule type" value="Genomic_DNA"/>
</dbReference>
<proteinExistence type="predicted"/>
<feature type="domain" description="Lsr2 DNA-binding" evidence="3">
    <location>
        <begin position="202"/>
        <end position="237"/>
    </location>
</feature>
<protein>
    <recommendedName>
        <fullName evidence="3">Lsr2 DNA-binding domain-containing protein</fullName>
    </recommendedName>
</protein>
<evidence type="ECO:0000313" key="4">
    <source>
        <dbReference type="EMBL" id="MBA9005992.1"/>
    </source>
</evidence>
<reference evidence="4 5" key="1">
    <citation type="submission" date="2020-08" db="EMBL/GenBank/DDBJ databases">
        <title>Sequencing the genomes of 1000 actinobacteria strains.</title>
        <authorList>
            <person name="Klenk H.-P."/>
        </authorList>
    </citation>
    <scope>NUCLEOTIDE SEQUENCE [LARGE SCALE GENOMIC DNA]</scope>
    <source>
        <strain evidence="4 5">DSM 45823</strain>
    </source>
</reference>
<dbReference type="Proteomes" id="UP000539313">
    <property type="component" value="Unassembled WGS sequence"/>
</dbReference>
<dbReference type="AlphaFoldDB" id="A0A7W3N1Z5"/>
<dbReference type="GO" id="GO:0016746">
    <property type="term" value="F:acyltransferase activity"/>
    <property type="evidence" value="ECO:0007669"/>
    <property type="project" value="InterPro"/>
</dbReference>
<keyword evidence="1" id="KW-0238">DNA-binding</keyword>
<dbReference type="Gene3D" id="4.10.320.10">
    <property type="entry name" value="E3-binding domain"/>
    <property type="match status" value="1"/>
</dbReference>
<dbReference type="InterPro" id="IPR055370">
    <property type="entry name" value="Lsr2_DNA-bd"/>
</dbReference>
<evidence type="ECO:0000259" key="3">
    <source>
        <dbReference type="Pfam" id="PF23359"/>
    </source>
</evidence>